<dbReference type="InterPro" id="IPR015760">
    <property type="entry name" value="TIF_IF2"/>
</dbReference>
<dbReference type="InterPro" id="IPR009000">
    <property type="entry name" value="Transl_B-barrel_sf"/>
</dbReference>
<evidence type="ECO:0000256" key="1">
    <source>
        <dbReference type="ARBA" id="ARBA00022741"/>
    </source>
</evidence>
<dbReference type="EMBL" id="PYKK01000797">
    <property type="protein sequence ID" value="TGD41052.1"/>
    <property type="molecule type" value="Genomic_DNA"/>
</dbReference>
<dbReference type="Pfam" id="PF22042">
    <property type="entry name" value="EF-G_D2"/>
    <property type="match status" value="1"/>
</dbReference>
<evidence type="ECO:0000259" key="3">
    <source>
        <dbReference type="Pfam" id="PF22042"/>
    </source>
</evidence>
<comment type="caution">
    <text evidence="4">The sequence shown here is derived from an EMBL/GenBank/DDBJ whole genome shotgun (WGS) entry which is preliminary data.</text>
</comment>
<dbReference type="GO" id="GO:0005829">
    <property type="term" value="C:cytosol"/>
    <property type="evidence" value="ECO:0007669"/>
    <property type="project" value="TreeGrafter"/>
</dbReference>
<accession>A0A659SBF1</accession>
<dbReference type="InterPro" id="IPR053905">
    <property type="entry name" value="EF-G-like_DII"/>
</dbReference>
<name>A0A659SBF1_SALET</name>
<evidence type="ECO:0000256" key="2">
    <source>
        <dbReference type="ARBA" id="ARBA00023134"/>
    </source>
</evidence>
<keyword evidence="1" id="KW-0547">Nucleotide-binding</keyword>
<feature type="non-terminal residue" evidence="4">
    <location>
        <position position="1"/>
    </location>
</feature>
<dbReference type="Proteomes" id="UP000297989">
    <property type="component" value="Unassembled WGS sequence"/>
</dbReference>
<organism evidence="4 5">
    <name type="scientific">Salmonella enterica subsp. enterica serovar Poona</name>
    <dbReference type="NCBI Taxonomy" id="436295"/>
    <lineage>
        <taxon>Bacteria</taxon>
        <taxon>Pseudomonadati</taxon>
        <taxon>Pseudomonadota</taxon>
        <taxon>Gammaproteobacteria</taxon>
        <taxon>Enterobacterales</taxon>
        <taxon>Enterobacteriaceae</taxon>
        <taxon>Salmonella</taxon>
    </lineage>
</organism>
<feature type="non-terminal residue" evidence="4">
    <location>
        <position position="77"/>
    </location>
</feature>
<feature type="domain" description="Elongation factor G-like" evidence="3">
    <location>
        <begin position="26"/>
        <end position="68"/>
    </location>
</feature>
<evidence type="ECO:0000313" key="4">
    <source>
        <dbReference type="EMBL" id="TGD41052.1"/>
    </source>
</evidence>
<sequence length="77" mass="8002">RPARRRPAELLELKAAPNAPPSGAGIDSFLDKGRGPVATVLVREGTLHKGDIVLCGFAFGRVRARRSAGGPDVLDAG</sequence>
<protein>
    <recommendedName>
        <fullName evidence="3">Elongation factor G-like domain-containing protein</fullName>
    </recommendedName>
</protein>
<dbReference type="PANTHER" id="PTHR43381">
    <property type="entry name" value="TRANSLATION INITIATION FACTOR IF-2-RELATED"/>
    <property type="match status" value="1"/>
</dbReference>
<dbReference type="SUPFAM" id="SSF50447">
    <property type="entry name" value="Translation proteins"/>
    <property type="match status" value="1"/>
</dbReference>
<evidence type="ECO:0000313" key="5">
    <source>
        <dbReference type="Proteomes" id="UP000297989"/>
    </source>
</evidence>
<dbReference type="GO" id="GO:0003743">
    <property type="term" value="F:translation initiation factor activity"/>
    <property type="evidence" value="ECO:0007669"/>
    <property type="project" value="TreeGrafter"/>
</dbReference>
<dbReference type="AlphaFoldDB" id="A0A659SBF1"/>
<keyword evidence="2" id="KW-0342">GTP-binding</keyword>
<dbReference type="PANTHER" id="PTHR43381:SF5">
    <property type="entry name" value="TR-TYPE G DOMAIN-CONTAINING PROTEIN"/>
    <property type="match status" value="1"/>
</dbReference>
<gene>
    <name evidence="4" type="ORF">C9F10_11140</name>
</gene>
<reference evidence="4 5" key="1">
    <citation type="submission" date="2018-03" db="EMBL/GenBank/DDBJ databases">
        <title>Non-Typhoidal Salmonella genome sequencing and assembly.</title>
        <authorList>
            <person name="Matchawe C."/>
        </authorList>
    </citation>
    <scope>NUCLEOTIDE SEQUENCE [LARGE SCALE GENOMIC DNA]</scope>
    <source>
        <strain evidence="4 5">8EV</strain>
    </source>
</reference>
<dbReference type="Gene3D" id="2.40.30.10">
    <property type="entry name" value="Translation factors"/>
    <property type="match status" value="1"/>
</dbReference>
<proteinExistence type="predicted"/>
<dbReference type="GO" id="GO:0005525">
    <property type="term" value="F:GTP binding"/>
    <property type="evidence" value="ECO:0007669"/>
    <property type="project" value="UniProtKB-KW"/>
</dbReference>